<comment type="caution">
    <text evidence="1">The sequence shown here is derived from an EMBL/GenBank/DDBJ whole genome shotgun (WGS) entry which is preliminary data.</text>
</comment>
<name>A0A4Z1T789_GIAMU</name>
<keyword evidence="2" id="KW-1185">Reference proteome</keyword>
<accession>A0A4Z1T789</accession>
<gene>
    <name evidence="1" type="ORF">GMRT_22663</name>
</gene>
<protein>
    <submittedName>
        <fullName evidence="1">Uncharacterized protein</fullName>
    </submittedName>
</protein>
<sequence>MGPWTPAPLPIEHAHAASTVRRSWHLQEPVSPLVEGSGYKPFGGRALTLLERIAYPFTTNITSNAVLALARSRVDRLAIPSKLSTSFTSTSLMNETFRQVSEPRLKKFLIV</sequence>
<evidence type="ECO:0000313" key="2">
    <source>
        <dbReference type="Proteomes" id="UP000315496"/>
    </source>
</evidence>
<dbReference type="AlphaFoldDB" id="A0A4Z1T789"/>
<dbReference type="Proteomes" id="UP000315496">
    <property type="component" value="Chromosome 2"/>
</dbReference>
<dbReference type="VEuPathDB" id="GiardiaDB:GMRT_22663"/>
<proteinExistence type="predicted"/>
<organism evidence="1 2">
    <name type="scientific">Giardia muris</name>
    <dbReference type="NCBI Taxonomy" id="5742"/>
    <lineage>
        <taxon>Eukaryota</taxon>
        <taxon>Metamonada</taxon>
        <taxon>Diplomonadida</taxon>
        <taxon>Hexamitidae</taxon>
        <taxon>Giardiinae</taxon>
        <taxon>Giardia</taxon>
    </lineage>
</organism>
<evidence type="ECO:0000313" key="1">
    <source>
        <dbReference type="EMBL" id="TNJ28997.1"/>
    </source>
</evidence>
<dbReference type="EMBL" id="VDLU01000002">
    <property type="protein sequence ID" value="TNJ28997.1"/>
    <property type="molecule type" value="Genomic_DNA"/>
</dbReference>
<reference evidence="1 2" key="1">
    <citation type="submission" date="2019-05" db="EMBL/GenBank/DDBJ databases">
        <title>The compact genome of Giardia muris reveals important steps in the evolution of intestinal protozoan parasites.</title>
        <authorList>
            <person name="Xu F."/>
            <person name="Jimenez-Gonzalez A."/>
            <person name="Einarsson E."/>
            <person name="Astvaldsson A."/>
            <person name="Peirasmaki D."/>
            <person name="Eckmann L."/>
            <person name="Andersson J.O."/>
            <person name="Svard S.G."/>
            <person name="Jerlstrom-Hultqvist J."/>
        </authorList>
    </citation>
    <scope>NUCLEOTIDE SEQUENCE [LARGE SCALE GENOMIC DNA]</scope>
    <source>
        <strain evidence="1 2">Roberts-Thomson</strain>
    </source>
</reference>